<dbReference type="WBParaSite" id="SSLN_0000631001-mRNA-1">
    <property type="protein sequence ID" value="SSLN_0000631001-mRNA-1"/>
    <property type="gene ID" value="SSLN_0000631001"/>
</dbReference>
<organism evidence="3">
    <name type="scientific">Schistocephalus solidus</name>
    <name type="common">Tapeworm</name>
    <dbReference type="NCBI Taxonomy" id="70667"/>
    <lineage>
        <taxon>Eukaryota</taxon>
        <taxon>Metazoa</taxon>
        <taxon>Spiralia</taxon>
        <taxon>Lophotrochozoa</taxon>
        <taxon>Platyhelminthes</taxon>
        <taxon>Cestoda</taxon>
        <taxon>Eucestoda</taxon>
        <taxon>Diphyllobothriidea</taxon>
        <taxon>Diphyllobothriidae</taxon>
        <taxon>Schistocephalus</taxon>
    </lineage>
</organism>
<reference evidence="3" key="1">
    <citation type="submission" date="2016-06" db="UniProtKB">
        <authorList>
            <consortium name="WormBaseParasite"/>
        </authorList>
    </citation>
    <scope>IDENTIFICATION</scope>
</reference>
<dbReference type="PANTHER" id="PTHR33395:SF22">
    <property type="entry name" value="REVERSE TRANSCRIPTASE DOMAIN-CONTAINING PROTEIN"/>
    <property type="match status" value="1"/>
</dbReference>
<name>A0A183SPG7_SCHSO</name>
<accession>A0A183SPG7</accession>
<gene>
    <name evidence="1" type="ORF">SSLN_LOCUS6115</name>
</gene>
<dbReference type="AlphaFoldDB" id="A0A183SPG7"/>
<dbReference type="Proteomes" id="UP000275846">
    <property type="component" value="Unassembled WGS sequence"/>
</dbReference>
<dbReference type="EMBL" id="UYSU01033546">
    <property type="protein sequence ID" value="VDL92500.1"/>
    <property type="molecule type" value="Genomic_DNA"/>
</dbReference>
<evidence type="ECO:0000313" key="1">
    <source>
        <dbReference type="EMBL" id="VDL92500.1"/>
    </source>
</evidence>
<keyword evidence="2" id="KW-1185">Reference proteome</keyword>
<evidence type="ECO:0000313" key="2">
    <source>
        <dbReference type="Proteomes" id="UP000275846"/>
    </source>
</evidence>
<dbReference type="OrthoDB" id="6144109at2759"/>
<dbReference type="PANTHER" id="PTHR33395">
    <property type="entry name" value="TRANSCRIPTASE, PUTATIVE-RELATED-RELATED"/>
    <property type="match status" value="1"/>
</dbReference>
<protein>
    <submittedName>
        <fullName evidence="3">Reverse transcriptase domain-containing protein</fullName>
    </submittedName>
</protein>
<evidence type="ECO:0000313" key="3">
    <source>
        <dbReference type="WBParaSite" id="SSLN_0000631001-mRNA-1"/>
    </source>
</evidence>
<reference evidence="1 2" key="2">
    <citation type="submission" date="2018-11" db="EMBL/GenBank/DDBJ databases">
        <authorList>
            <consortium name="Pathogen Informatics"/>
        </authorList>
    </citation>
    <scope>NUCLEOTIDE SEQUENCE [LARGE SCALE GENOMIC DNA]</scope>
    <source>
        <strain evidence="1 2">NST_G2</strain>
    </source>
</reference>
<proteinExistence type="predicted"/>
<sequence>MRNDDGFEISGIKNKAEHFLQFFPSFFSWEAVYFPSSYETMGAPIIQDMFFRGWAIFGELKILKAYKSLSPDEIPAKLLLELARKLAKPLSFLFQKSFDTGILPTDWNTAQFTPLHKSDSRALATNYRLISLTSICCKVMQKESDCDFAMFADDLKMWIVIHNAADEDNFQDNLRRLDEWSSRWLLSFNSNKYTLLRLGNRNQVTDMLPYDLNGPDEPGVGQVGAKSLYDLVFSDLFLFGFTNSPTSSTSNVGATSSSDVVLGCKARLLLKLRELSDDGGMQATVVFDERKQEDSRYGCGAQHRVEPRCCETGGW</sequence>